<dbReference type="GO" id="GO:0003677">
    <property type="term" value="F:DNA binding"/>
    <property type="evidence" value="ECO:0007669"/>
    <property type="project" value="InterPro"/>
</dbReference>
<dbReference type="RefSeq" id="WP_213167836.1">
    <property type="nucleotide sequence ID" value="NZ_CP058559.1"/>
</dbReference>
<dbReference type="InterPro" id="IPR002686">
    <property type="entry name" value="Transposase_17"/>
</dbReference>
<dbReference type="GO" id="GO:0006313">
    <property type="term" value="P:DNA transposition"/>
    <property type="evidence" value="ECO:0007669"/>
    <property type="project" value="InterPro"/>
</dbReference>
<name>A0A7G9W668_ALKCA</name>
<dbReference type="AlphaFoldDB" id="A0A7G9W668"/>
<dbReference type="PANTHER" id="PTHR33360:SF2">
    <property type="entry name" value="TRANSPOSASE FOR INSERTION SEQUENCE ELEMENT IS200"/>
    <property type="match status" value="1"/>
</dbReference>
<dbReference type="SUPFAM" id="SSF143422">
    <property type="entry name" value="Transposase IS200-like"/>
    <property type="match status" value="1"/>
</dbReference>
<dbReference type="Gene3D" id="3.30.70.1290">
    <property type="entry name" value="Transposase IS200-like"/>
    <property type="match status" value="1"/>
</dbReference>
<sequence length="133" mass="15649">MGKVIYGRGYVYTIQYHIVWCTKYRHKILLGKVEKTLKEIIKQIAEDNQFTIEEIETDLDHIHLLIDCSPQHYIPNIIKALKGVSARLLFKAHPEIKKQLWGGHLWNPSYFVATVSENTQEQIREYIRGQKTK</sequence>
<dbReference type="SMART" id="SM01321">
    <property type="entry name" value="Y1_Tnp"/>
    <property type="match status" value="1"/>
</dbReference>
<gene>
    <name evidence="2" type="primary">tnpA</name>
    <name evidence="2" type="ORF">HYG86_05040</name>
</gene>
<dbReference type="Proteomes" id="UP000516160">
    <property type="component" value="Chromosome"/>
</dbReference>
<accession>A0A7G9W668</accession>
<dbReference type="PANTHER" id="PTHR33360">
    <property type="entry name" value="TRANSPOSASE FOR INSERTION SEQUENCE ELEMENT IS200"/>
    <property type="match status" value="1"/>
</dbReference>
<keyword evidence="3" id="KW-1185">Reference proteome</keyword>
<evidence type="ECO:0000313" key="2">
    <source>
        <dbReference type="EMBL" id="QNO14180.1"/>
    </source>
</evidence>
<evidence type="ECO:0000313" key="3">
    <source>
        <dbReference type="Proteomes" id="UP000516160"/>
    </source>
</evidence>
<evidence type="ECO:0000259" key="1">
    <source>
        <dbReference type="SMART" id="SM01321"/>
    </source>
</evidence>
<dbReference type="InterPro" id="IPR036515">
    <property type="entry name" value="Transposase_17_sf"/>
</dbReference>
<feature type="domain" description="Transposase IS200-like" evidence="1">
    <location>
        <begin position="11"/>
        <end position="130"/>
    </location>
</feature>
<dbReference type="NCBIfam" id="NF033573">
    <property type="entry name" value="transpos_IS200"/>
    <property type="match status" value="1"/>
</dbReference>
<reference evidence="2 3" key="1">
    <citation type="submission" date="2020-07" db="EMBL/GenBank/DDBJ databases">
        <title>Alkalicella. sp. LB2 genome.</title>
        <authorList>
            <person name="Postec A."/>
            <person name="Quemeneur M."/>
        </authorList>
    </citation>
    <scope>NUCLEOTIDE SEQUENCE [LARGE SCALE GENOMIC DNA]</scope>
    <source>
        <strain evidence="2 3">LB2</strain>
    </source>
</reference>
<dbReference type="Pfam" id="PF01797">
    <property type="entry name" value="Y1_Tnp"/>
    <property type="match status" value="1"/>
</dbReference>
<dbReference type="KEGG" id="acae:HYG86_05040"/>
<protein>
    <submittedName>
        <fullName evidence="2">IS200/IS605 family transposase</fullName>
    </submittedName>
</protein>
<proteinExistence type="predicted"/>
<dbReference type="EMBL" id="CP058559">
    <property type="protein sequence ID" value="QNO14180.1"/>
    <property type="molecule type" value="Genomic_DNA"/>
</dbReference>
<organism evidence="2 3">
    <name type="scientific">Alkalicella caledoniensis</name>
    <dbReference type="NCBI Taxonomy" id="2731377"/>
    <lineage>
        <taxon>Bacteria</taxon>
        <taxon>Bacillati</taxon>
        <taxon>Bacillota</taxon>
        <taxon>Clostridia</taxon>
        <taxon>Eubacteriales</taxon>
        <taxon>Proteinivoracaceae</taxon>
        <taxon>Alkalicella</taxon>
    </lineage>
</organism>
<dbReference type="GO" id="GO:0004803">
    <property type="term" value="F:transposase activity"/>
    <property type="evidence" value="ECO:0007669"/>
    <property type="project" value="InterPro"/>
</dbReference>